<keyword evidence="3 7" id="KW-0690">Ribosome biogenesis</keyword>
<dbReference type="STRING" id="109280.ENSHCOP00000000402"/>
<evidence type="ECO:0000259" key="9">
    <source>
        <dbReference type="SMART" id="SM01036"/>
    </source>
</evidence>
<dbReference type="Ensembl" id="ENSHCOT00000013838.1">
    <property type="protein sequence ID" value="ENSHCOP00000000402.1"/>
    <property type="gene ID" value="ENSHCOG00000001201.1"/>
</dbReference>
<keyword evidence="5 7" id="KW-0539">Nucleus</keyword>
<dbReference type="PANTHER" id="PTHR13457:SF1">
    <property type="entry name" value="HEAT REPEAT-CONTAINING PROTEIN 1"/>
    <property type="match status" value="1"/>
</dbReference>
<dbReference type="GO" id="GO:0034455">
    <property type="term" value="C:t-UTP complex"/>
    <property type="evidence" value="ECO:0007669"/>
    <property type="project" value="TreeGrafter"/>
</dbReference>
<dbReference type="GO" id="GO:0032040">
    <property type="term" value="C:small-subunit processome"/>
    <property type="evidence" value="ECO:0007669"/>
    <property type="project" value="TreeGrafter"/>
</dbReference>
<organism evidence="10 11">
    <name type="scientific">Hippocampus comes</name>
    <name type="common">Tiger tail seahorse</name>
    <dbReference type="NCBI Taxonomy" id="109280"/>
    <lineage>
        <taxon>Eukaryota</taxon>
        <taxon>Metazoa</taxon>
        <taxon>Chordata</taxon>
        <taxon>Craniata</taxon>
        <taxon>Vertebrata</taxon>
        <taxon>Euteleostomi</taxon>
        <taxon>Actinopterygii</taxon>
        <taxon>Neopterygii</taxon>
        <taxon>Teleostei</taxon>
        <taxon>Neoteleostei</taxon>
        <taxon>Acanthomorphata</taxon>
        <taxon>Syngnathiaria</taxon>
        <taxon>Syngnathiformes</taxon>
        <taxon>Syngnathoidei</taxon>
        <taxon>Syngnathidae</taxon>
        <taxon>Hippocampus</taxon>
    </lineage>
</organism>
<comment type="subcellular location">
    <subcellularLocation>
        <location evidence="1 7">Nucleus</location>
        <location evidence="1 7">Nucleolus</location>
    </subcellularLocation>
</comment>
<evidence type="ECO:0000313" key="10">
    <source>
        <dbReference type="Ensembl" id="ENSHCOP00000000402.1"/>
    </source>
</evidence>
<dbReference type="GO" id="GO:0030515">
    <property type="term" value="F:snoRNA binding"/>
    <property type="evidence" value="ECO:0007669"/>
    <property type="project" value="TreeGrafter"/>
</dbReference>
<dbReference type="AlphaFoldDB" id="A0A3Q2XAI3"/>
<dbReference type="InterPro" id="IPR011989">
    <property type="entry name" value="ARM-like"/>
</dbReference>
<evidence type="ECO:0000256" key="4">
    <source>
        <dbReference type="ARBA" id="ARBA00022552"/>
    </source>
</evidence>
<accession>A0A3Q2XAI3</accession>
<name>A0A3Q2XAI3_HIPCM</name>
<dbReference type="InterPro" id="IPR016024">
    <property type="entry name" value="ARM-type_fold"/>
</dbReference>
<dbReference type="GO" id="GO:0000462">
    <property type="term" value="P:maturation of SSU-rRNA from tricistronic rRNA transcript (SSU-rRNA, 5.8S rRNA, LSU-rRNA)"/>
    <property type="evidence" value="ECO:0007669"/>
    <property type="project" value="TreeGrafter"/>
</dbReference>
<evidence type="ECO:0000256" key="3">
    <source>
        <dbReference type="ARBA" id="ARBA00022517"/>
    </source>
</evidence>
<dbReference type="Gene3D" id="1.25.10.10">
    <property type="entry name" value="Leucine-rich Repeat Variant"/>
    <property type="match status" value="1"/>
</dbReference>
<evidence type="ECO:0000256" key="1">
    <source>
        <dbReference type="ARBA" id="ARBA00004604"/>
    </source>
</evidence>
<feature type="domain" description="BP28 C-terminal" evidence="9">
    <location>
        <begin position="56"/>
        <end position="207"/>
    </location>
</feature>
<dbReference type="GO" id="GO:0045943">
    <property type="term" value="P:positive regulation of transcription by RNA polymerase I"/>
    <property type="evidence" value="ECO:0007669"/>
    <property type="project" value="TreeGrafter"/>
</dbReference>
<dbReference type="Pfam" id="PF08146">
    <property type="entry name" value="BP28CT"/>
    <property type="match status" value="1"/>
</dbReference>
<feature type="coiled-coil region" evidence="8">
    <location>
        <begin position="308"/>
        <end position="335"/>
    </location>
</feature>
<dbReference type="OMA" id="CLHKTFL"/>
<dbReference type="Proteomes" id="UP000264820">
    <property type="component" value="Unplaced"/>
</dbReference>
<reference evidence="10" key="2">
    <citation type="submission" date="2025-09" db="UniProtKB">
        <authorList>
            <consortium name="Ensembl"/>
        </authorList>
    </citation>
    <scope>IDENTIFICATION</scope>
</reference>
<keyword evidence="4 7" id="KW-0698">rRNA processing</keyword>
<comment type="function">
    <text evidence="7">Involved in nucleolar processing of pre-18S ribosomal RNA.</text>
</comment>
<keyword evidence="11" id="KW-1185">Reference proteome</keyword>
<evidence type="ECO:0000313" key="11">
    <source>
        <dbReference type="Proteomes" id="UP000264820"/>
    </source>
</evidence>
<comment type="similarity">
    <text evidence="2 7">Belongs to the HEATR1/UTP10 family.</text>
</comment>
<proteinExistence type="inferred from homology"/>
<evidence type="ECO:0000256" key="8">
    <source>
        <dbReference type="SAM" id="Coils"/>
    </source>
</evidence>
<evidence type="ECO:0000256" key="6">
    <source>
        <dbReference type="ARBA" id="ARBA00023274"/>
    </source>
</evidence>
<dbReference type="PANTHER" id="PTHR13457">
    <property type="entry name" value="BAP28"/>
    <property type="match status" value="1"/>
</dbReference>
<evidence type="ECO:0000256" key="7">
    <source>
        <dbReference type="RuleBase" id="RU367065"/>
    </source>
</evidence>
<dbReference type="GeneTree" id="ENSGT00390000015845"/>
<dbReference type="SMART" id="SM01036">
    <property type="entry name" value="BP28CT"/>
    <property type="match status" value="1"/>
</dbReference>
<dbReference type="SUPFAM" id="SSF48371">
    <property type="entry name" value="ARM repeat"/>
    <property type="match status" value="1"/>
</dbReference>
<sequence length="341" mass="39022">MGNQLPSLSLRLASLRSSLANKLPPRVLLPVLTKCYTIMLGALMSILKEHMHHMEREQLSIHQSELTGFFLAALDFRAQFCQGDLATAAQIEGSVIDCLLVMVMKLSEVTFRPFFFKLFDWSKSGRKERLLTFFRLSDCIAERLKGLFVLFAGNLVKPFADLLQQTNISKTEEPLFDSEHGVEKSQLLLCSVLDCLHKIFLYDTQRFLSKERAEALLVPLVDQLENRLGGDEEYQQRVTKHLIPCMGQFAVSLADDTQWKSLNYNILLKSRHADAKVRFSSLLMLMELAAKLKENYVVLLPETIPFLAELMEDECEEVEHQVQKVVQEMEDILGEPLQSYF</sequence>
<keyword evidence="6 7" id="KW-0687">Ribonucleoprotein</keyword>
<dbReference type="InterPro" id="IPR012954">
    <property type="entry name" value="BP28_C_dom"/>
</dbReference>
<dbReference type="InterPro" id="IPR040191">
    <property type="entry name" value="UTP10"/>
</dbReference>
<dbReference type="GO" id="GO:0030686">
    <property type="term" value="C:90S preribosome"/>
    <property type="evidence" value="ECO:0007669"/>
    <property type="project" value="TreeGrafter"/>
</dbReference>
<keyword evidence="8" id="KW-0175">Coiled coil</keyword>
<reference evidence="10" key="1">
    <citation type="submission" date="2025-08" db="UniProtKB">
        <authorList>
            <consortium name="Ensembl"/>
        </authorList>
    </citation>
    <scope>IDENTIFICATION</scope>
</reference>
<evidence type="ECO:0000256" key="5">
    <source>
        <dbReference type="ARBA" id="ARBA00023242"/>
    </source>
</evidence>
<evidence type="ECO:0000256" key="2">
    <source>
        <dbReference type="ARBA" id="ARBA00010559"/>
    </source>
</evidence>
<protein>
    <recommendedName>
        <fullName evidence="7">HEAT repeat-containing protein 1</fullName>
    </recommendedName>
</protein>